<dbReference type="Gene3D" id="3.40.50.2000">
    <property type="entry name" value="Glycogen Phosphorylase B"/>
    <property type="match status" value="2"/>
</dbReference>
<name>A0ABQ4N317_9BACL</name>
<sequence>MISGTIRPGRNTGTKTDKIKVLHVVGKMHPGGIETLLMNLYRNTDRDRYEYHFAVQTEEDAFYDDEIRALGGTIVRQPHPQKGLRRFRAAFENNVRRYGPYDAVHSHIFGFSGYVLKLAENLGIPVRISHSHNTHDSRRTSLARKIYRAYMRRLILRHSTAMLGCSRAACQSLFGTDCWRDGRVRVFPNAIQLSPYESLPAKREELRRRLGAEDPTAPLFGHIGRFSEQKNHAFLIEAFAAFAAKRPDARLVLVGDGPLRASIERTVQERGLAKQVSFLGLRKDVPEILGALDGFVLPSLYEGLGIVLIEAQAAGVPCLVSDRVPEEADLKLGMVDKLPLEAPAERWAEGMSKLAAAASPDWAAVRDALIRHEYDITGSVRRLERVYAGGSFD</sequence>
<comment type="caution">
    <text evidence="3">The sequence shown here is derived from an EMBL/GenBank/DDBJ whole genome shotgun (WGS) entry which is preliminary data.</text>
</comment>
<evidence type="ECO:0000259" key="2">
    <source>
        <dbReference type="Pfam" id="PF13439"/>
    </source>
</evidence>
<evidence type="ECO:0000313" key="4">
    <source>
        <dbReference type="Proteomes" id="UP000680304"/>
    </source>
</evidence>
<evidence type="ECO:0000313" key="3">
    <source>
        <dbReference type="EMBL" id="GIQ62546.1"/>
    </source>
</evidence>
<feature type="domain" description="Glycosyltransferase subfamily 4-like N-terminal" evidence="2">
    <location>
        <begin position="30"/>
        <end position="193"/>
    </location>
</feature>
<dbReference type="CDD" id="cd03812">
    <property type="entry name" value="GT4_CapH-like"/>
    <property type="match status" value="1"/>
</dbReference>
<dbReference type="InterPro" id="IPR050194">
    <property type="entry name" value="Glycosyltransferase_grp1"/>
</dbReference>
<keyword evidence="4" id="KW-1185">Reference proteome</keyword>
<dbReference type="Proteomes" id="UP000680304">
    <property type="component" value="Unassembled WGS sequence"/>
</dbReference>
<dbReference type="InterPro" id="IPR001296">
    <property type="entry name" value="Glyco_trans_1"/>
</dbReference>
<proteinExistence type="predicted"/>
<dbReference type="SUPFAM" id="SSF53756">
    <property type="entry name" value="UDP-Glycosyltransferase/glycogen phosphorylase"/>
    <property type="match status" value="1"/>
</dbReference>
<feature type="domain" description="Glycosyl transferase family 1" evidence="1">
    <location>
        <begin position="212"/>
        <end position="325"/>
    </location>
</feature>
<dbReference type="PANTHER" id="PTHR45947">
    <property type="entry name" value="SULFOQUINOVOSYL TRANSFERASE SQD2"/>
    <property type="match status" value="1"/>
</dbReference>
<dbReference type="InterPro" id="IPR028098">
    <property type="entry name" value="Glyco_trans_4-like_N"/>
</dbReference>
<evidence type="ECO:0000259" key="1">
    <source>
        <dbReference type="Pfam" id="PF00534"/>
    </source>
</evidence>
<reference evidence="3 4" key="1">
    <citation type="submission" date="2021-04" db="EMBL/GenBank/DDBJ databases">
        <title>Draft genome sequence of Paenibacillus cisolokensis, LC2-13A.</title>
        <authorList>
            <person name="Uke A."/>
            <person name="Chhe C."/>
            <person name="Baramee S."/>
            <person name="Kosugi A."/>
        </authorList>
    </citation>
    <scope>NUCLEOTIDE SEQUENCE [LARGE SCALE GENOMIC DNA]</scope>
    <source>
        <strain evidence="3 4">LC2-13A</strain>
    </source>
</reference>
<dbReference type="Pfam" id="PF13439">
    <property type="entry name" value="Glyco_transf_4"/>
    <property type="match status" value="1"/>
</dbReference>
<protein>
    <submittedName>
        <fullName evidence="3">Glycosyltransferase EpsF</fullName>
    </submittedName>
</protein>
<dbReference type="Pfam" id="PF00534">
    <property type="entry name" value="Glycos_transf_1"/>
    <property type="match status" value="1"/>
</dbReference>
<dbReference type="PANTHER" id="PTHR45947:SF3">
    <property type="entry name" value="SULFOQUINOVOSYL TRANSFERASE SQD2"/>
    <property type="match status" value="1"/>
</dbReference>
<dbReference type="RefSeq" id="WP_213527863.1">
    <property type="nucleotide sequence ID" value="NZ_BOVJ01000037.1"/>
</dbReference>
<dbReference type="EMBL" id="BOVJ01000037">
    <property type="protein sequence ID" value="GIQ62546.1"/>
    <property type="molecule type" value="Genomic_DNA"/>
</dbReference>
<gene>
    <name evidence="3" type="primary">epsF</name>
    <name evidence="3" type="ORF">PACILC2_11140</name>
</gene>
<organism evidence="3 4">
    <name type="scientific">Paenibacillus cisolokensis</name>
    <dbReference type="NCBI Taxonomy" id="1658519"/>
    <lineage>
        <taxon>Bacteria</taxon>
        <taxon>Bacillati</taxon>
        <taxon>Bacillota</taxon>
        <taxon>Bacilli</taxon>
        <taxon>Bacillales</taxon>
        <taxon>Paenibacillaceae</taxon>
        <taxon>Paenibacillus</taxon>
    </lineage>
</organism>
<accession>A0ABQ4N317</accession>